<evidence type="ECO:0000256" key="7">
    <source>
        <dbReference type="ARBA" id="ARBA00023237"/>
    </source>
</evidence>
<keyword evidence="11" id="KW-0732">Signal</keyword>
<dbReference type="InterPro" id="IPR000531">
    <property type="entry name" value="Beta-barrel_TonB"/>
</dbReference>
<dbReference type="CDD" id="cd01347">
    <property type="entry name" value="ligand_gated_channel"/>
    <property type="match status" value="1"/>
</dbReference>
<evidence type="ECO:0000256" key="9">
    <source>
        <dbReference type="RuleBase" id="RU003357"/>
    </source>
</evidence>
<keyword evidence="5 9" id="KW-0798">TonB box</keyword>
<comment type="similarity">
    <text evidence="8 9">Belongs to the TonB-dependent receptor family.</text>
</comment>
<evidence type="ECO:0000256" key="8">
    <source>
        <dbReference type="PROSITE-ProRule" id="PRU01360"/>
    </source>
</evidence>
<keyword evidence="14" id="KW-0675">Receptor</keyword>
<evidence type="ECO:0000256" key="6">
    <source>
        <dbReference type="ARBA" id="ARBA00023136"/>
    </source>
</evidence>
<evidence type="ECO:0000313" key="14">
    <source>
        <dbReference type="EMBL" id="WEJ61814.1"/>
    </source>
</evidence>
<feature type="region of interest" description="Disordered" evidence="10">
    <location>
        <begin position="38"/>
        <end position="57"/>
    </location>
</feature>
<keyword evidence="15" id="KW-1185">Reference proteome</keyword>
<evidence type="ECO:0000256" key="2">
    <source>
        <dbReference type="ARBA" id="ARBA00022448"/>
    </source>
</evidence>
<evidence type="ECO:0000259" key="13">
    <source>
        <dbReference type="Pfam" id="PF07715"/>
    </source>
</evidence>
<accession>A0ABY8C776</accession>
<keyword evidence="7 8" id="KW-0998">Cell outer membrane</keyword>
<evidence type="ECO:0000256" key="11">
    <source>
        <dbReference type="SAM" id="SignalP"/>
    </source>
</evidence>
<proteinExistence type="inferred from homology"/>
<dbReference type="Gene3D" id="2.170.130.10">
    <property type="entry name" value="TonB-dependent receptor, plug domain"/>
    <property type="match status" value="1"/>
</dbReference>
<dbReference type="Pfam" id="PF07715">
    <property type="entry name" value="Plug"/>
    <property type="match status" value="1"/>
</dbReference>
<dbReference type="PROSITE" id="PS52016">
    <property type="entry name" value="TONB_DEPENDENT_REC_3"/>
    <property type="match status" value="1"/>
</dbReference>
<dbReference type="InterPro" id="IPR037066">
    <property type="entry name" value="Plug_dom_sf"/>
</dbReference>
<dbReference type="InterPro" id="IPR039426">
    <property type="entry name" value="TonB-dep_rcpt-like"/>
</dbReference>
<dbReference type="PANTHER" id="PTHR30069">
    <property type="entry name" value="TONB-DEPENDENT OUTER MEMBRANE RECEPTOR"/>
    <property type="match status" value="1"/>
</dbReference>
<reference evidence="14 15" key="1">
    <citation type="submission" date="2022-06" db="EMBL/GenBank/DDBJ databases">
        <title>Thiomicrohabdus sp. nov, an obligately chemolithoautotrophic, sulfur-oxidizing bacterium isolated from beach of Guanyin Mountain. Amoy.</title>
        <authorList>
            <person name="Zhu H."/>
        </authorList>
    </citation>
    <scope>NUCLEOTIDE SEQUENCE [LARGE SCALE GENOMIC DNA]</scope>
    <source>
        <strain evidence="14 15">XGS-01</strain>
    </source>
</reference>
<gene>
    <name evidence="14" type="ORF">NR989_07275</name>
</gene>
<keyword evidence="6 8" id="KW-0472">Membrane</keyword>
<dbReference type="Proteomes" id="UP001222275">
    <property type="component" value="Chromosome"/>
</dbReference>
<keyword evidence="3 8" id="KW-1134">Transmembrane beta strand</keyword>
<dbReference type="InterPro" id="IPR012910">
    <property type="entry name" value="Plug_dom"/>
</dbReference>
<comment type="subcellular location">
    <subcellularLocation>
        <location evidence="1 8">Cell outer membrane</location>
        <topology evidence="1 8">Multi-pass membrane protein</topology>
    </subcellularLocation>
</comment>
<dbReference type="PANTHER" id="PTHR30069:SF49">
    <property type="entry name" value="OUTER MEMBRANE PROTEIN C"/>
    <property type="match status" value="1"/>
</dbReference>
<dbReference type="InterPro" id="IPR036942">
    <property type="entry name" value="Beta-barrel_TonB_sf"/>
</dbReference>
<feature type="domain" description="TonB-dependent receptor-like beta-barrel" evidence="12">
    <location>
        <begin position="193"/>
        <end position="639"/>
    </location>
</feature>
<dbReference type="EMBL" id="CP102381">
    <property type="protein sequence ID" value="WEJ61814.1"/>
    <property type="molecule type" value="Genomic_DNA"/>
</dbReference>
<keyword evidence="2 8" id="KW-0813">Transport</keyword>
<evidence type="ECO:0000256" key="3">
    <source>
        <dbReference type="ARBA" id="ARBA00022452"/>
    </source>
</evidence>
<evidence type="ECO:0000256" key="4">
    <source>
        <dbReference type="ARBA" id="ARBA00022692"/>
    </source>
</evidence>
<dbReference type="SUPFAM" id="SSF56935">
    <property type="entry name" value="Porins"/>
    <property type="match status" value="1"/>
</dbReference>
<keyword evidence="4 8" id="KW-0812">Transmembrane</keyword>
<feature type="chain" id="PRO_5046133714" evidence="11">
    <location>
        <begin position="24"/>
        <end position="676"/>
    </location>
</feature>
<dbReference type="Pfam" id="PF00593">
    <property type="entry name" value="TonB_dep_Rec_b-barrel"/>
    <property type="match status" value="1"/>
</dbReference>
<feature type="domain" description="TonB-dependent receptor plug" evidence="13">
    <location>
        <begin position="37"/>
        <end position="139"/>
    </location>
</feature>
<evidence type="ECO:0000256" key="1">
    <source>
        <dbReference type="ARBA" id="ARBA00004571"/>
    </source>
</evidence>
<sequence>MFSRNKITLAILSACLVPSYAFATDLSTVEVTAVTENSQEVSSETSELLQSGNSETGTTLRQISGVDASRMGGHGVDLVIRGQQASQLNILIDGAKIEGGCPNRMDPPTAYAEMSSFDQVTVVKGVNSVTYGSGGTGGTVLFERNAPTFEEGKPYNGEINIGGTNNGLTRDMNATISAGGDQGYIVLQGSKKSADNYTDGNGDEVRSSYESQQGHVDLGWTPNEDHELRLSYENTRTDDALFEDAKMDAPLSDGTTARLRYRGSNISENIQNIEMDIYNSDVDHVMDNYSFRPATPVGMQRETITDVQTKGAKIKLTSMVGHTQLDYGLQFESIEKMATFYNANSDTALFEMWPDVNSETRSAFIESTSFFKDNQKVILGLRYDNVTTEAKNANTASEAGNIPTNLYTSTYSSSYNGETKSDESNINALLRYERTYQDNLNVFASLSRTHRYPDATELYIAKGGSGAWVGNPNLKPEQHNQFDLGVSQNLKASNWTVSAFYDSVNDYVLKDLSQNQDSITPTGRTVYLNKDATIVGLEFSGDMKATSNVTLGGNASLTRGTNETDNRNLTGMSPFNGNVYAEYATSSWNTGARFNFAMAQEEVNSEFNEDETAAWSAVDVFAGYQVNKNVKLTAGVDNLFDHAYFTHVNRYDPTQGDIYKVYEPGRIVWAKLNAKF</sequence>
<evidence type="ECO:0000256" key="10">
    <source>
        <dbReference type="SAM" id="MobiDB-lite"/>
    </source>
</evidence>
<evidence type="ECO:0000256" key="5">
    <source>
        <dbReference type="ARBA" id="ARBA00023077"/>
    </source>
</evidence>
<protein>
    <submittedName>
        <fullName evidence="14">TonB-dependent receptor</fullName>
    </submittedName>
</protein>
<evidence type="ECO:0000259" key="12">
    <source>
        <dbReference type="Pfam" id="PF00593"/>
    </source>
</evidence>
<organism evidence="14 15">
    <name type="scientific">Thiomicrorhabdus lithotrophica</name>
    <dbReference type="NCBI Taxonomy" id="2949997"/>
    <lineage>
        <taxon>Bacteria</taxon>
        <taxon>Pseudomonadati</taxon>
        <taxon>Pseudomonadota</taxon>
        <taxon>Gammaproteobacteria</taxon>
        <taxon>Thiotrichales</taxon>
        <taxon>Piscirickettsiaceae</taxon>
        <taxon>Thiomicrorhabdus</taxon>
    </lineage>
</organism>
<name>A0ABY8C776_9GAMM</name>
<dbReference type="RefSeq" id="WP_275594073.1">
    <property type="nucleotide sequence ID" value="NZ_CP102381.1"/>
</dbReference>
<feature type="signal peptide" evidence="11">
    <location>
        <begin position="1"/>
        <end position="23"/>
    </location>
</feature>
<dbReference type="Gene3D" id="2.40.170.20">
    <property type="entry name" value="TonB-dependent receptor, beta-barrel domain"/>
    <property type="match status" value="1"/>
</dbReference>
<evidence type="ECO:0000313" key="15">
    <source>
        <dbReference type="Proteomes" id="UP001222275"/>
    </source>
</evidence>